<dbReference type="Proteomes" id="UP001500280">
    <property type="component" value="Unassembled WGS sequence"/>
</dbReference>
<dbReference type="Gene3D" id="2.30.30.240">
    <property type="entry name" value="PRC-barrel domain"/>
    <property type="match status" value="1"/>
</dbReference>
<organism evidence="1 2">
    <name type="scientific">Kribbella yunnanensis</name>
    <dbReference type="NCBI Taxonomy" id="190194"/>
    <lineage>
        <taxon>Bacteria</taxon>
        <taxon>Bacillati</taxon>
        <taxon>Actinomycetota</taxon>
        <taxon>Actinomycetes</taxon>
        <taxon>Propionibacteriales</taxon>
        <taxon>Kribbellaceae</taxon>
        <taxon>Kribbella</taxon>
    </lineage>
</organism>
<evidence type="ECO:0008006" key="3">
    <source>
        <dbReference type="Google" id="ProtNLM"/>
    </source>
</evidence>
<comment type="caution">
    <text evidence="1">The sequence shown here is derived from an EMBL/GenBank/DDBJ whole genome shotgun (WGS) entry which is preliminary data.</text>
</comment>
<dbReference type="EMBL" id="BAAANF010000019">
    <property type="protein sequence ID" value="GAA1703367.1"/>
    <property type="molecule type" value="Genomic_DNA"/>
</dbReference>
<gene>
    <name evidence="1" type="ORF">GCM10009745_58510</name>
</gene>
<evidence type="ECO:0000313" key="1">
    <source>
        <dbReference type="EMBL" id="GAA1703367.1"/>
    </source>
</evidence>
<keyword evidence="2" id="KW-1185">Reference proteome</keyword>
<proteinExistence type="predicted"/>
<sequence>MRLTDLLGYRVTDATGTAVGRVADVRVIEDGLRIDGLIIVERHATQLFGYERHVGPALLRWLVHRHLGGVWYLPWRDVAEIADETVTLRSSRAELQPLEELARY</sequence>
<dbReference type="RefSeq" id="WP_344158841.1">
    <property type="nucleotide sequence ID" value="NZ_BAAANF010000019.1"/>
</dbReference>
<protein>
    <recommendedName>
        <fullName evidence="3">PRC-barrel domain containing protein</fullName>
    </recommendedName>
</protein>
<accession>A0ABP4UEA6</accession>
<reference evidence="2" key="1">
    <citation type="journal article" date="2019" name="Int. J. Syst. Evol. Microbiol.">
        <title>The Global Catalogue of Microorganisms (GCM) 10K type strain sequencing project: providing services to taxonomists for standard genome sequencing and annotation.</title>
        <authorList>
            <consortium name="The Broad Institute Genomics Platform"/>
            <consortium name="The Broad Institute Genome Sequencing Center for Infectious Disease"/>
            <person name="Wu L."/>
            <person name="Ma J."/>
        </authorList>
    </citation>
    <scope>NUCLEOTIDE SEQUENCE [LARGE SCALE GENOMIC DNA]</scope>
    <source>
        <strain evidence="2">JCM 14307</strain>
    </source>
</reference>
<evidence type="ECO:0000313" key="2">
    <source>
        <dbReference type="Proteomes" id="UP001500280"/>
    </source>
</evidence>
<name>A0ABP4UEA6_9ACTN</name>